<dbReference type="SUPFAM" id="SSF55729">
    <property type="entry name" value="Acyl-CoA N-acyltransferases (Nat)"/>
    <property type="match status" value="1"/>
</dbReference>
<dbReference type="GO" id="GO:0016747">
    <property type="term" value="F:acyltransferase activity, transferring groups other than amino-acyl groups"/>
    <property type="evidence" value="ECO:0007669"/>
    <property type="project" value="InterPro"/>
</dbReference>
<dbReference type="AlphaFoldDB" id="A0A1H9BRX3"/>
<organism evidence="2 3">
    <name type="scientific">Flavobacterium urocaniciphilum</name>
    <dbReference type="NCBI Taxonomy" id="1299341"/>
    <lineage>
        <taxon>Bacteria</taxon>
        <taxon>Pseudomonadati</taxon>
        <taxon>Bacteroidota</taxon>
        <taxon>Flavobacteriia</taxon>
        <taxon>Flavobacteriales</taxon>
        <taxon>Flavobacteriaceae</taxon>
        <taxon>Flavobacterium</taxon>
    </lineage>
</organism>
<dbReference type="PROSITE" id="PS51186">
    <property type="entry name" value="GNAT"/>
    <property type="match status" value="1"/>
</dbReference>
<dbReference type="OrthoDB" id="9801625at2"/>
<evidence type="ECO:0000313" key="3">
    <source>
        <dbReference type="Proteomes" id="UP000198648"/>
    </source>
</evidence>
<dbReference type="Proteomes" id="UP000198648">
    <property type="component" value="Unassembled WGS sequence"/>
</dbReference>
<reference evidence="2 3" key="1">
    <citation type="submission" date="2016-10" db="EMBL/GenBank/DDBJ databases">
        <authorList>
            <person name="de Groot N.N."/>
        </authorList>
    </citation>
    <scope>NUCLEOTIDE SEQUENCE [LARGE SCALE GENOMIC DNA]</scope>
    <source>
        <strain evidence="2 3">DSM 27078</strain>
    </source>
</reference>
<dbReference type="Gene3D" id="3.10.129.10">
    <property type="entry name" value="Hotdog Thioesterase"/>
    <property type="match status" value="1"/>
</dbReference>
<gene>
    <name evidence="2" type="ORF">SAMN05444005_103172</name>
</gene>
<evidence type="ECO:0000259" key="1">
    <source>
        <dbReference type="PROSITE" id="PS51186"/>
    </source>
</evidence>
<dbReference type="RefSeq" id="WP_091467302.1">
    <property type="nucleotide sequence ID" value="NZ_FOEI01000003.1"/>
</dbReference>
<accession>A0A1H9BRX3</accession>
<dbReference type="PANTHER" id="PTHR43437:SF3">
    <property type="entry name" value="HYDROXYACYL-THIOESTER DEHYDRATASE TYPE 2, MITOCHONDRIAL"/>
    <property type="match status" value="1"/>
</dbReference>
<feature type="domain" description="N-acetyltransferase" evidence="1">
    <location>
        <begin position="92"/>
        <end position="249"/>
    </location>
</feature>
<keyword evidence="3" id="KW-1185">Reference proteome</keyword>
<dbReference type="PANTHER" id="PTHR43437">
    <property type="entry name" value="HYDROXYACYL-THIOESTER DEHYDRATASE TYPE 2, MITOCHONDRIAL-RELATED"/>
    <property type="match status" value="1"/>
</dbReference>
<dbReference type="Pfam" id="PF01575">
    <property type="entry name" value="MaoC_dehydratas"/>
    <property type="match status" value="1"/>
</dbReference>
<dbReference type="InterPro" id="IPR016181">
    <property type="entry name" value="Acyl_CoA_acyltransferase"/>
</dbReference>
<keyword evidence="2" id="KW-0808">Transferase</keyword>
<dbReference type="GO" id="GO:0006633">
    <property type="term" value="P:fatty acid biosynthetic process"/>
    <property type="evidence" value="ECO:0007669"/>
    <property type="project" value="TreeGrafter"/>
</dbReference>
<dbReference type="GO" id="GO:0019171">
    <property type="term" value="F:(3R)-hydroxyacyl-[acyl-carrier-protein] dehydratase activity"/>
    <property type="evidence" value="ECO:0007669"/>
    <property type="project" value="TreeGrafter"/>
</dbReference>
<protein>
    <submittedName>
        <fullName evidence="2">Acetyltransferase (GNAT) domain-containing protein</fullName>
    </submittedName>
</protein>
<dbReference type="InterPro" id="IPR050965">
    <property type="entry name" value="UPF0336/Enoyl-CoA_hydratase"/>
</dbReference>
<dbReference type="Gene3D" id="3.40.630.30">
    <property type="match status" value="1"/>
</dbReference>
<dbReference type="InterPro" id="IPR000182">
    <property type="entry name" value="GNAT_dom"/>
</dbReference>
<proteinExistence type="predicted"/>
<dbReference type="InterPro" id="IPR029069">
    <property type="entry name" value="HotDog_dom_sf"/>
</dbReference>
<dbReference type="Pfam" id="PF00583">
    <property type="entry name" value="Acetyltransf_1"/>
    <property type="match status" value="1"/>
</dbReference>
<evidence type="ECO:0000313" key="2">
    <source>
        <dbReference type="EMBL" id="SEP91645.1"/>
    </source>
</evidence>
<dbReference type="SUPFAM" id="SSF54637">
    <property type="entry name" value="Thioesterase/thiol ester dehydrase-isomerase"/>
    <property type="match status" value="1"/>
</dbReference>
<dbReference type="InterPro" id="IPR002539">
    <property type="entry name" value="MaoC-like_dom"/>
</dbReference>
<dbReference type="EMBL" id="FOEI01000003">
    <property type="protein sequence ID" value="SEP91645.1"/>
    <property type="molecule type" value="Genomic_DNA"/>
</dbReference>
<sequence>MNNLIFKSEKESKRFQMNILRASMESLDIKTLNNAILENHTDLTILRLPCENLPQISKLQNLGFPYFQTDTLVYYYVDFNEYQPKELKNSDLTFDFATNQDKNILSDLVDKIFPGYTNHYNSNPYIDKQNILEGYKEWVIDFIGAENKYVFLVKKQGEIIGFATCTNENNEAEGVLYGVLPTASGGGVYSDIIRYTQSFMKDLGVNIMKVSTQVQNYAVQKVWSREGFFMKKSFATVHINSLLNYSHFPKKSFQIEISDETIKNYGTLSGDINPVHFDDEYAKEIGFVKRISHGLIANAEMSKYFGMEFPGNGTLFMSYYYKFYKPLYPNQVYNVEINVPFYDASKNLYLCLVKIYDQDNNLCLLSYNDLIKK</sequence>
<name>A0A1H9BRX3_9FLAO</name>
<dbReference type="STRING" id="1299341.SAMN05444005_103172"/>